<accession>A0A117RF92</accession>
<name>A0A117RF92_9ACTN</name>
<dbReference type="STRING" id="1943.AQJ64_04750"/>
<proteinExistence type="predicted"/>
<evidence type="ECO:0008006" key="3">
    <source>
        <dbReference type="Google" id="ProtNLM"/>
    </source>
</evidence>
<comment type="caution">
    <text evidence="1">The sequence shown here is derived from an EMBL/GenBank/DDBJ whole genome shotgun (WGS) entry which is preliminary data.</text>
</comment>
<dbReference type="RefSeq" id="WP_055635694.1">
    <property type="nucleotide sequence ID" value="NZ_KQ948764.1"/>
</dbReference>
<protein>
    <recommendedName>
        <fullName evidence="3">Polymer-forming cytoskeletal protein</fullName>
    </recommendedName>
</protein>
<dbReference type="AlphaFoldDB" id="A0A117RF92"/>
<dbReference type="Proteomes" id="UP000052982">
    <property type="component" value="Unassembled WGS sequence"/>
</dbReference>
<keyword evidence="2" id="KW-1185">Reference proteome</keyword>
<gene>
    <name evidence="1" type="ORF">AQJ64_04750</name>
</gene>
<sequence>MTETTSLTWDETVAVFERRGLPESSYENLYDETYDLRPGPLVIRGALDLGAEDWTQDTGVVVDGDLTVEGNLLTVDDGCPALIVLGDLKAADVYLEGDVKLLVLGSVTVEGAFIGNMTEKLVMIQGDLKAAVTVLSSEFEPDLIGGTLHGPVLAPAYLDLAQDVDPAALLVPEVLRAEGDDDSGDLRCFDAPRVHGGRLLARIEEGLPVVLG</sequence>
<dbReference type="EMBL" id="LMWW01000007">
    <property type="protein sequence ID" value="KUN87566.1"/>
    <property type="molecule type" value="Genomic_DNA"/>
</dbReference>
<organism evidence="1 2">
    <name type="scientific">Streptomyces griseoruber</name>
    <dbReference type="NCBI Taxonomy" id="1943"/>
    <lineage>
        <taxon>Bacteria</taxon>
        <taxon>Bacillati</taxon>
        <taxon>Actinomycetota</taxon>
        <taxon>Actinomycetes</taxon>
        <taxon>Kitasatosporales</taxon>
        <taxon>Streptomycetaceae</taxon>
        <taxon>Streptomyces</taxon>
    </lineage>
</organism>
<dbReference type="OrthoDB" id="3681121at2"/>
<evidence type="ECO:0000313" key="2">
    <source>
        <dbReference type="Proteomes" id="UP000052982"/>
    </source>
</evidence>
<reference evidence="1 2" key="1">
    <citation type="submission" date="2015-10" db="EMBL/GenBank/DDBJ databases">
        <title>Draft genome sequence of Streptomyces griseoruber DSM 40281, type strain for the species Streptomyces griseoruber.</title>
        <authorList>
            <person name="Ruckert C."/>
            <person name="Winkler A."/>
            <person name="Kalinowski J."/>
            <person name="Kampfer P."/>
            <person name="Glaeser S."/>
        </authorList>
    </citation>
    <scope>NUCLEOTIDE SEQUENCE [LARGE SCALE GENOMIC DNA]</scope>
    <source>
        <strain evidence="1 2">DSM 40281</strain>
    </source>
</reference>
<evidence type="ECO:0000313" key="1">
    <source>
        <dbReference type="EMBL" id="KUN87566.1"/>
    </source>
</evidence>